<protein>
    <recommendedName>
        <fullName evidence="4">Immunoglobulin V-set domain-containing protein</fullName>
    </recommendedName>
</protein>
<reference evidence="5 6" key="1">
    <citation type="journal article" date="2009" name="Science">
        <title>Genome sequence, comparative analysis, and population genetics of the domestic horse.</title>
        <authorList>
            <consortium name="Broad Institute Genome Sequencing Platform"/>
            <consortium name="Broad Institute Whole Genome Assembly Team"/>
            <person name="Wade C.M."/>
            <person name="Giulotto E."/>
            <person name="Sigurdsson S."/>
            <person name="Zoli M."/>
            <person name="Gnerre S."/>
            <person name="Imsland F."/>
            <person name="Lear T.L."/>
            <person name="Adelson D.L."/>
            <person name="Bailey E."/>
            <person name="Bellone R.R."/>
            <person name="Bloecker H."/>
            <person name="Distl O."/>
            <person name="Edgar R.C."/>
            <person name="Garber M."/>
            <person name="Leeb T."/>
            <person name="Mauceli E."/>
            <person name="MacLeod J.N."/>
            <person name="Penedo M.C.T."/>
            <person name="Raison J.M."/>
            <person name="Sharpe T."/>
            <person name="Vogel J."/>
            <person name="Andersson L."/>
            <person name="Antczak D.F."/>
            <person name="Biagi T."/>
            <person name="Binns M.M."/>
            <person name="Chowdhary B.P."/>
            <person name="Coleman S.J."/>
            <person name="Della Valle G."/>
            <person name="Fryc S."/>
            <person name="Guerin G."/>
            <person name="Hasegawa T."/>
            <person name="Hill E.W."/>
            <person name="Jurka J."/>
            <person name="Kiialainen A."/>
            <person name="Lindgren G."/>
            <person name="Liu J."/>
            <person name="Magnani E."/>
            <person name="Mickelson J.R."/>
            <person name="Murray J."/>
            <person name="Nergadze S.G."/>
            <person name="Onofrio R."/>
            <person name="Pedroni S."/>
            <person name="Piras M.F."/>
            <person name="Raudsepp T."/>
            <person name="Rocchi M."/>
            <person name="Roeed K.H."/>
            <person name="Ryder O.A."/>
            <person name="Searle S."/>
            <person name="Skow L."/>
            <person name="Swinburne J.E."/>
            <person name="Syvaenen A.C."/>
            <person name="Tozaki T."/>
            <person name="Valberg S.J."/>
            <person name="Vaudin M."/>
            <person name="White J.R."/>
            <person name="Zody M.C."/>
            <person name="Lander E.S."/>
            <person name="Lindblad-Toh K."/>
        </authorList>
    </citation>
    <scope>NUCLEOTIDE SEQUENCE [LARGE SCALE GENOMIC DNA]</scope>
    <source>
        <strain evidence="5 6">Thoroughbred</strain>
    </source>
</reference>
<reference evidence="5" key="3">
    <citation type="submission" date="2025-09" db="UniProtKB">
        <authorList>
            <consortium name="Ensembl"/>
        </authorList>
    </citation>
    <scope>IDENTIFICATION</scope>
    <source>
        <strain evidence="5">Thoroughbred</strain>
    </source>
</reference>
<dbReference type="Gene3D" id="2.60.40.10">
    <property type="entry name" value="Immunoglobulins"/>
    <property type="match status" value="1"/>
</dbReference>
<evidence type="ECO:0000259" key="4">
    <source>
        <dbReference type="Pfam" id="PF07686"/>
    </source>
</evidence>
<feature type="chain" id="PRO_5040334031" description="Immunoglobulin V-set domain-containing protein" evidence="3">
    <location>
        <begin position="22"/>
        <end position="126"/>
    </location>
</feature>
<evidence type="ECO:0000256" key="2">
    <source>
        <dbReference type="ARBA" id="ARBA00022859"/>
    </source>
</evidence>
<dbReference type="InterPro" id="IPR013106">
    <property type="entry name" value="Ig_V-set"/>
</dbReference>
<feature type="domain" description="Immunoglobulin V-set" evidence="4">
    <location>
        <begin position="25"/>
        <end position="113"/>
    </location>
</feature>
<accession>A0A9L0SJX8</accession>
<dbReference type="GO" id="GO:0002376">
    <property type="term" value="P:immune system process"/>
    <property type="evidence" value="ECO:0007669"/>
    <property type="project" value="UniProtKB-KW"/>
</dbReference>
<dbReference type="InterPro" id="IPR050413">
    <property type="entry name" value="TCR_beta_variable"/>
</dbReference>
<dbReference type="GO" id="GO:0007166">
    <property type="term" value="P:cell surface receptor signaling pathway"/>
    <property type="evidence" value="ECO:0000318"/>
    <property type="project" value="GO_Central"/>
</dbReference>
<sequence>MGTWALCCVLLCLLGVEPIDAGVNQTPRHQVTKMGQAVTLRREPISSHTALFWYRQTSVQGLEFLFYFHDQIAIDQKGRSKDRFSAEMPNRSLSTLKIQCTEPRDSAVYLCASSLATALKSHSLPV</sequence>
<dbReference type="GO" id="GO:0005886">
    <property type="term" value="C:plasma membrane"/>
    <property type="evidence" value="ECO:0000318"/>
    <property type="project" value="GO_Central"/>
</dbReference>
<dbReference type="SUPFAM" id="SSF48726">
    <property type="entry name" value="Immunoglobulin"/>
    <property type="match status" value="1"/>
</dbReference>
<dbReference type="GeneTree" id="ENSGT00940000162707"/>
<evidence type="ECO:0000256" key="3">
    <source>
        <dbReference type="SAM" id="SignalP"/>
    </source>
</evidence>
<evidence type="ECO:0000313" key="5">
    <source>
        <dbReference type="Ensembl" id="ENSECAP00000074514.1"/>
    </source>
</evidence>
<dbReference type="PANTHER" id="PTHR23268:SF14">
    <property type="entry name" value="T CELL RECEPTOR BETA VARIABLE 12-3-RELATED"/>
    <property type="match status" value="1"/>
</dbReference>
<dbReference type="Proteomes" id="UP000002281">
    <property type="component" value="Chromosome 4"/>
</dbReference>
<reference evidence="5" key="2">
    <citation type="submission" date="2025-08" db="UniProtKB">
        <authorList>
            <consortium name="Ensembl"/>
        </authorList>
    </citation>
    <scope>IDENTIFICATION</scope>
    <source>
        <strain evidence="5">Thoroughbred</strain>
    </source>
</reference>
<dbReference type="AlphaFoldDB" id="A0A9L0SJX8"/>
<evidence type="ECO:0000313" key="6">
    <source>
        <dbReference type="Proteomes" id="UP000002281"/>
    </source>
</evidence>
<dbReference type="InterPro" id="IPR036179">
    <property type="entry name" value="Ig-like_dom_sf"/>
</dbReference>
<feature type="signal peptide" evidence="3">
    <location>
        <begin position="1"/>
        <end position="21"/>
    </location>
</feature>
<evidence type="ECO:0000256" key="1">
    <source>
        <dbReference type="ARBA" id="ARBA00022729"/>
    </source>
</evidence>
<dbReference type="PANTHER" id="PTHR23268">
    <property type="entry name" value="T-CELL RECEPTOR BETA CHAIN"/>
    <property type="match status" value="1"/>
</dbReference>
<dbReference type="Ensembl" id="ENSECAT00000147567.1">
    <property type="protein sequence ID" value="ENSECAP00000074514.1"/>
    <property type="gene ID" value="ENSECAG00000046703.1"/>
</dbReference>
<name>A0A9L0SJX8_HORSE</name>
<organism evidence="5 6">
    <name type="scientific">Equus caballus</name>
    <name type="common">Horse</name>
    <dbReference type="NCBI Taxonomy" id="9796"/>
    <lineage>
        <taxon>Eukaryota</taxon>
        <taxon>Metazoa</taxon>
        <taxon>Chordata</taxon>
        <taxon>Craniata</taxon>
        <taxon>Vertebrata</taxon>
        <taxon>Euteleostomi</taxon>
        <taxon>Mammalia</taxon>
        <taxon>Eutheria</taxon>
        <taxon>Laurasiatheria</taxon>
        <taxon>Perissodactyla</taxon>
        <taxon>Equidae</taxon>
        <taxon>Equus</taxon>
    </lineage>
</organism>
<dbReference type="InterPro" id="IPR013783">
    <property type="entry name" value="Ig-like_fold"/>
</dbReference>
<keyword evidence="1 3" id="KW-0732">Signal</keyword>
<keyword evidence="6" id="KW-1185">Reference proteome</keyword>
<proteinExistence type="predicted"/>
<dbReference type="Pfam" id="PF07686">
    <property type="entry name" value="V-set"/>
    <property type="match status" value="1"/>
</dbReference>
<keyword evidence="2" id="KW-0391">Immunity</keyword>